<evidence type="ECO:0000313" key="3">
    <source>
        <dbReference type="Proteomes" id="UP001206925"/>
    </source>
</evidence>
<dbReference type="InterPro" id="IPR036047">
    <property type="entry name" value="F-box-like_dom_sf"/>
</dbReference>
<keyword evidence="3" id="KW-1185">Reference proteome</keyword>
<organism evidence="2 3">
    <name type="scientific">Ambrosia artemisiifolia</name>
    <name type="common">Common ragweed</name>
    <dbReference type="NCBI Taxonomy" id="4212"/>
    <lineage>
        <taxon>Eukaryota</taxon>
        <taxon>Viridiplantae</taxon>
        <taxon>Streptophyta</taxon>
        <taxon>Embryophyta</taxon>
        <taxon>Tracheophyta</taxon>
        <taxon>Spermatophyta</taxon>
        <taxon>Magnoliopsida</taxon>
        <taxon>eudicotyledons</taxon>
        <taxon>Gunneridae</taxon>
        <taxon>Pentapetalae</taxon>
        <taxon>asterids</taxon>
        <taxon>campanulids</taxon>
        <taxon>Asterales</taxon>
        <taxon>Asteraceae</taxon>
        <taxon>Asteroideae</taxon>
        <taxon>Heliantheae alliance</taxon>
        <taxon>Heliantheae</taxon>
        <taxon>Ambrosia</taxon>
    </lineage>
</organism>
<gene>
    <name evidence="2" type="ORF">M8C21_033371</name>
</gene>
<dbReference type="Gene3D" id="3.80.10.10">
    <property type="entry name" value="Ribonuclease Inhibitor"/>
    <property type="match status" value="1"/>
</dbReference>
<dbReference type="PANTHER" id="PTHR31900:SF30">
    <property type="entry name" value="SUPERFAMILY PROTEIN, PUTATIVE-RELATED"/>
    <property type="match status" value="1"/>
</dbReference>
<comment type="caution">
    <text evidence="2">The sequence shown here is derived from an EMBL/GenBank/DDBJ whole genome shotgun (WGS) entry which is preliminary data.</text>
</comment>
<dbReference type="Pfam" id="PF23622">
    <property type="entry name" value="LRR_At1g61320_AtMIF1"/>
    <property type="match status" value="1"/>
</dbReference>
<dbReference type="PANTHER" id="PTHR31900">
    <property type="entry name" value="F-BOX/RNI SUPERFAMILY PROTEIN-RELATED"/>
    <property type="match status" value="1"/>
</dbReference>
<dbReference type="InterPro" id="IPR053781">
    <property type="entry name" value="F-box_AtFBL13-like"/>
</dbReference>
<dbReference type="Gene3D" id="1.20.1280.50">
    <property type="match status" value="1"/>
</dbReference>
<dbReference type="CDD" id="cd22160">
    <property type="entry name" value="F-box_AtFBL13-like"/>
    <property type="match status" value="1"/>
</dbReference>
<protein>
    <recommendedName>
        <fullName evidence="1">F-box domain-containing protein</fullName>
    </recommendedName>
</protein>
<accession>A0AAD5G4G0</accession>
<evidence type="ECO:0000313" key="2">
    <source>
        <dbReference type="EMBL" id="KAI7727243.1"/>
    </source>
</evidence>
<proteinExistence type="predicted"/>
<dbReference type="Pfam" id="PF00646">
    <property type="entry name" value="F-box"/>
    <property type="match status" value="1"/>
</dbReference>
<dbReference type="InterPro" id="IPR001810">
    <property type="entry name" value="F-box_dom"/>
</dbReference>
<dbReference type="InterPro" id="IPR050232">
    <property type="entry name" value="FBL13/AtMIF1-like"/>
</dbReference>
<dbReference type="InterPro" id="IPR032675">
    <property type="entry name" value="LRR_dom_sf"/>
</dbReference>
<dbReference type="SUPFAM" id="SSF52047">
    <property type="entry name" value="RNI-like"/>
    <property type="match status" value="1"/>
</dbReference>
<reference evidence="2" key="1">
    <citation type="submission" date="2022-06" db="EMBL/GenBank/DDBJ databases">
        <title>Uncovering the hologenomic basis of an extraordinary plant invasion.</title>
        <authorList>
            <person name="Bieker V.C."/>
            <person name="Martin M.D."/>
            <person name="Gilbert T."/>
            <person name="Hodgins K."/>
            <person name="Battlay P."/>
            <person name="Petersen B."/>
            <person name="Wilson J."/>
        </authorList>
    </citation>
    <scope>NUCLEOTIDE SEQUENCE</scope>
    <source>
        <strain evidence="2">AA19_3_7</strain>
        <tissue evidence="2">Leaf</tissue>
    </source>
</reference>
<dbReference type="AlphaFoldDB" id="A0AAD5G4G0"/>
<dbReference type="InterPro" id="IPR055357">
    <property type="entry name" value="LRR_At1g61320_AtMIF1"/>
</dbReference>
<evidence type="ECO:0000259" key="1">
    <source>
        <dbReference type="PROSITE" id="PS50181"/>
    </source>
</evidence>
<dbReference type="SUPFAM" id="SSF81383">
    <property type="entry name" value="F-box domain"/>
    <property type="match status" value="1"/>
</dbReference>
<dbReference type="PROSITE" id="PS50181">
    <property type="entry name" value="FBOX"/>
    <property type="match status" value="1"/>
</dbReference>
<dbReference type="Proteomes" id="UP001206925">
    <property type="component" value="Unassembled WGS sequence"/>
</dbReference>
<feature type="domain" description="F-box" evidence="1">
    <location>
        <begin position="19"/>
        <end position="67"/>
    </location>
</feature>
<name>A0AAD5G4G0_AMBAR</name>
<sequence>MSESRHKKQLEIEHTDDMIDYISNLPDCVLHRILSFLPTKEVVKASVSSKRWKNMWTSVPSLDFDDTLLYTSEVDCQHSRESTSFMNFVERILRLRDASTIEKFRLSCRVWFNSPRICSWISSAIMHNVRELDLCIFAEDSSIIPQSLFDGKSLVILKIEMDCVIEIPPRVSFPCLKTLHLSLVTFPNDDSTEKLFSSCVVLEELVLLDCDCANLKNFTISSLTLKRLTIDDLPVYEPNGCKIKIDAKNLTYLEYIGYLSNEIFLSNVLALVKASIHIPILHGRQKEVACRAVDLLKGLQNVVFLKVSNRTMECLIFAGSMLDRVPVFPNLTHLVLTMELGNYTFMEFIHFLYSCPNLQSLNLSEGFDRCMRLGASDLTLLLVPICISQRLKVLTFKNFHADDSEICFLKHVLKYARVLEKMDVWWCKTEARDLKRRKDVRKELELEIIEKGSAACIINFS</sequence>
<dbReference type="EMBL" id="JAMZMK010011407">
    <property type="protein sequence ID" value="KAI7727243.1"/>
    <property type="molecule type" value="Genomic_DNA"/>
</dbReference>